<reference evidence="2" key="1">
    <citation type="submission" date="2014-09" db="EMBL/GenBank/DDBJ databases">
        <authorList>
            <person name="Magalhaes I.L.F."/>
            <person name="Oliveira U."/>
            <person name="Santos F.R."/>
            <person name="Vidigal T.H.D.A."/>
            <person name="Brescovit A.D."/>
            <person name="Santos A.J."/>
        </authorList>
    </citation>
    <scope>NUCLEOTIDE SEQUENCE</scope>
    <source>
        <tissue evidence="2">Shoot tissue taken approximately 20 cm above the soil surface</tissue>
    </source>
</reference>
<sequence length="49" mass="5568">MEAENLSFCASISGDPSCLQERRRMQHPLGSSSTRTRTGQTWSAKKRKR</sequence>
<organism evidence="2">
    <name type="scientific">Arundo donax</name>
    <name type="common">Giant reed</name>
    <name type="synonym">Donax arundinaceus</name>
    <dbReference type="NCBI Taxonomy" id="35708"/>
    <lineage>
        <taxon>Eukaryota</taxon>
        <taxon>Viridiplantae</taxon>
        <taxon>Streptophyta</taxon>
        <taxon>Embryophyta</taxon>
        <taxon>Tracheophyta</taxon>
        <taxon>Spermatophyta</taxon>
        <taxon>Magnoliopsida</taxon>
        <taxon>Liliopsida</taxon>
        <taxon>Poales</taxon>
        <taxon>Poaceae</taxon>
        <taxon>PACMAD clade</taxon>
        <taxon>Arundinoideae</taxon>
        <taxon>Arundineae</taxon>
        <taxon>Arundo</taxon>
    </lineage>
</organism>
<dbReference type="EMBL" id="GBRH01186684">
    <property type="protein sequence ID" value="JAE11212.1"/>
    <property type="molecule type" value="Transcribed_RNA"/>
</dbReference>
<feature type="region of interest" description="Disordered" evidence="1">
    <location>
        <begin position="19"/>
        <end position="49"/>
    </location>
</feature>
<reference evidence="2" key="2">
    <citation type="journal article" date="2015" name="Data Brief">
        <title>Shoot transcriptome of the giant reed, Arundo donax.</title>
        <authorList>
            <person name="Barrero R.A."/>
            <person name="Guerrero F.D."/>
            <person name="Moolhuijzen P."/>
            <person name="Goolsby J.A."/>
            <person name="Tidwell J."/>
            <person name="Bellgard S.E."/>
            <person name="Bellgard M.I."/>
        </authorList>
    </citation>
    <scope>NUCLEOTIDE SEQUENCE</scope>
    <source>
        <tissue evidence="2">Shoot tissue taken approximately 20 cm above the soil surface</tissue>
    </source>
</reference>
<accession>A0A0A9FFU6</accession>
<feature type="compositionally biased region" description="Low complexity" evidence="1">
    <location>
        <begin position="30"/>
        <end position="39"/>
    </location>
</feature>
<evidence type="ECO:0000313" key="2">
    <source>
        <dbReference type="EMBL" id="JAE11212.1"/>
    </source>
</evidence>
<protein>
    <submittedName>
        <fullName evidence="2">Uncharacterized protein</fullName>
    </submittedName>
</protein>
<evidence type="ECO:0000256" key="1">
    <source>
        <dbReference type="SAM" id="MobiDB-lite"/>
    </source>
</evidence>
<dbReference type="AlphaFoldDB" id="A0A0A9FFU6"/>
<proteinExistence type="predicted"/>
<name>A0A0A9FFU6_ARUDO</name>